<dbReference type="EMBL" id="JAWJZF010000503">
    <property type="protein sequence ID" value="MDX2296734.1"/>
    <property type="molecule type" value="Genomic_DNA"/>
</dbReference>
<evidence type="ECO:0000256" key="1">
    <source>
        <dbReference type="ARBA" id="ARBA00023125"/>
    </source>
</evidence>
<dbReference type="Gene3D" id="1.10.1240.10">
    <property type="entry name" value="Methionine synthase domain"/>
    <property type="match status" value="1"/>
</dbReference>
<dbReference type="PANTHER" id="PTHR30204">
    <property type="entry name" value="REDOX-CYCLING DRUG-SENSING TRANSCRIPTIONAL ACTIVATOR SOXR"/>
    <property type="match status" value="1"/>
</dbReference>
<dbReference type="InterPro" id="IPR000551">
    <property type="entry name" value="MerR-type_HTH_dom"/>
</dbReference>
<gene>
    <name evidence="3" type="ORF">R2363_31755</name>
</gene>
<dbReference type="PROSITE" id="PS50937">
    <property type="entry name" value="HTH_MERR_2"/>
    <property type="match status" value="1"/>
</dbReference>
<dbReference type="InterPro" id="IPR036594">
    <property type="entry name" value="Meth_synthase_dom"/>
</dbReference>
<dbReference type="InterPro" id="IPR009061">
    <property type="entry name" value="DNA-bd_dom_put_sf"/>
</dbReference>
<name>A0ABU4KGU8_9ACTN</name>
<organism evidence="3 4">
    <name type="scientific">Streptomyces roseolus</name>
    <dbReference type="NCBI Taxonomy" id="67358"/>
    <lineage>
        <taxon>Bacteria</taxon>
        <taxon>Bacillati</taxon>
        <taxon>Actinomycetota</taxon>
        <taxon>Actinomycetes</taxon>
        <taxon>Kitasatosporales</taxon>
        <taxon>Streptomycetaceae</taxon>
        <taxon>Streptomyces</taxon>
    </lineage>
</organism>
<dbReference type="Gene3D" id="1.10.1660.10">
    <property type="match status" value="1"/>
</dbReference>
<dbReference type="Pfam" id="PF13411">
    <property type="entry name" value="MerR_1"/>
    <property type="match status" value="1"/>
</dbReference>
<evidence type="ECO:0000259" key="2">
    <source>
        <dbReference type="PROSITE" id="PS50937"/>
    </source>
</evidence>
<sequence length="343" mass="35618">MHDTVRGITTGAVARRLGVSPTTVRSWERRYGIGPAVRGDGQHRRWSPADVAMLEEMCRLTASGVPPAEAARAAREVRASMEGGGAGAPVVPAVPLAEAAEPETPRRPAGGGGLPLGHVRRECRGLARAAVRLDGPAMETLLRAALAEHGLVTAWEEIMAPTLHAVGRKWESSGDRYVEVEHLLSWHISTALRQAAVTGTAPASPTPPVLLACVPSEQHTLPLEALAAGLAERSLPTRMFGAAVPAEALDAAVRRSGPAAVVLWSQARSTANHALARHIAGTAFGVQGARTAALVLLAGPGWLGRTPDPGMVRPAGLREALGVVSRLYGERAGEAEAPEGGGD</sequence>
<dbReference type="Pfam" id="PF02607">
    <property type="entry name" value="B12-binding_2"/>
    <property type="match status" value="1"/>
</dbReference>
<dbReference type="PANTHER" id="PTHR30204:SF97">
    <property type="entry name" value="MERR FAMILY REGULATORY PROTEIN"/>
    <property type="match status" value="1"/>
</dbReference>
<dbReference type="InterPro" id="IPR003759">
    <property type="entry name" value="Cbl-bd_cap"/>
</dbReference>
<proteinExistence type="predicted"/>
<dbReference type="SMART" id="SM00422">
    <property type="entry name" value="HTH_MERR"/>
    <property type="match status" value="1"/>
</dbReference>
<dbReference type="SUPFAM" id="SSF46955">
    <property type="entry name" value="Putative DNA-binding domain"/>
    <property type="match status" value="1"/>
</dbReference>
<evidence type="ECO:0000313" key="4">
    <source>
        <dbReference type="Proteomes" id="UP001278571"/>
    </source>
</evidence>
<keyword evidence="4" id="KW-1185">Reference proteome</keyword>
<protein>
    <submittedName>
        <fullName evidence="3">MerR family transcriptional regulator</fullName>
    </submittedName>
</protein>
<comment type="caution">
    <text evidence="3">The sequence shown here is derived from an EMBL/GenBank/DDBJ whole genome shotgun (WGS) entry which is preliminary data.</text>
</comment>
<accession>A0ABU4KGU8</accession>
<dbReference type="Proteomes" id="UP001278571">
    <property type="component" value="Unassembled WGS sequence"/>
</dbReference>
<reference evidence="3 4" key="1">
    <citation type="submission" date="2023-10" db="EMBL/GenBank/DDBJ databases">
        <authorList>
            <person name="Wang X.X."/>
        </authorList>
    </citation>
    <scope>NUCLEOTIDE SEQUENCE [LARGE SCALE GENOMIC DNA]</scope>
    <source>
        <strain evidence="3 4">NBRC 12816</strain>
    </source>
</reference>
<dbReference type="Gene3D" id="3.40.50.280">
    <property type="entry name" value="Cobalamin-binding domain"/>
    <property type="match status" value="1"/>
</dbReference>
<evidence type="ECO:0000313" key="3">
    <source>
        <dbReference type="EMBL" id="MDX2296734.1"/>
    </source>
</evidence>
<dbReference type="RefSeq" id="WP_319012893.1">
    <property type="nucleotide sequence ID" value="NZ_JAWJZF010000503.1"/>
</dbReference>
<feature type="domain" description="HTH merR-type" evidence="2">
    <location>
        <begin position="7"/>
        <end position="76"/>
    </location>
</feature>
<keyword evidence="1" id="KW-0238">DNA-binding</keyword>
<dbReference type="InterPro" id="IPR047057">
    <property type="entry name" value="MerR_fam"/>
</dbReference>